<keyword evidence="1" id="KW-0812">Transmembrane</keyword>
<feature type="transmembrane region" description="Helical" evidence="1">
    <location>
        <begin position="107"/>
        <end position="127"/>
    </location>
</feature>
<comment type="caution">
    <text evidence="2">The sequence shown here is derived from an EMBL/GenBank/DDBJ whole genome shotgun (WGS) entry which is preliminary data.</text>
</comment>
<feature type="transmembrane region" description="Helical" evidence="1">
    <location>
        <begin position="6"/>
        <end position="36"/>
    </location>
</feature>
<organism evidence="2 3">
    <name type="scientific">Alteromonas aquimaris</name>
    <dbReference type="NCBI Taxonomy" id="2998417"/>
    <lineage>
        <taxon>Bacteria</taxon>
        <taxon>Pseudomonadati</taxon>
        <taxon>Pseudomonadota</taxon>
        <taxon>Gammaproteobacteria</taxon>
        <taxon>Alteromonadales</taxon>
        <taxon>Alteromonadaceae</taxon>
        <taxon>Alteromonas/Salinimonas group</taxon>
        <taxon>Alteromonas</taxon>
    </lineage>
</organism>
<keyword evidence="1" id="KW-0472">Membrane</keyword>
<sequence length="135" mass="15659">MKRESLFIFLADAILIVHVLFVLFVVLGLVAVYVGYFMGWQWVRIRTFRILHLLAIVFVTVQAWMGARCPLTHWEIALRTEAGQASYAGSFIQHWLQQLLYYNAPDWVFVLLYTCFASAVGASWFIVRPEARTKQ</sequence>
<evidence type="ECO:0000313" key="3">
    <source>
        <dbReference type="Proteomes" id="UP001142810"/>
    </source>
</evidence>
<proteinExistence type="predicted"/>
<name>A0ABT3P5B0_9ALTE</name>
<dbReference type="Pfam" id="PF10861">
    <property type="entry name" value="DUF2784"/>
    <property type="match status" value="1"/>
</dbReference>
<accession>A0ABT3P5B0</accession>
<dbReference type="RefSeq" id="WP_265616631.1">
    <property type="nucleotide sequence ID" value="NZ_JAPFRD010000005.1"/>
</dbReference>
<dbReference type="EMBL" id="JAPFRD010000005">
    <property type="protein sequence ID" value="MCW8107945.1"/>
    <property type="molecule type" value="Genomic_DNA"/>
</dbReference>
<dbReference type="InterPro" id="IPR021218">
    <property type="entry name" value="DUF2784"/>
</dbReference>
<keyword evidence="1" id="KW-1133">Transmembrane helix</keyword>
<evidence type="ECO:0000313" key="2">
    <source>
        <dbReference type="EMBL" id="MCW8107945.1"/>
    </source>
</evidence>
<dbReference type="Proteomes" id="UP001142810">
    <property type="component" value="Unassembled WGS sequence"/>
</dbReference>
<keyword evidence="3" id="KW-1185">Reference proteome</keyword>
<feature type="transmembrane region" description="Helical" evidence="1">
    <location>
        <begin position="48"/>
        <end position="65"/>
    </location>
</feature>
<protein>
    <submittedName>
        <fullName evidence="2">DUF2784 domain-containing protein</fullName>
    </submittedName>
</protein>
<reference evidence="2" key="1">
    <citation type="submission" date="2022-11" db="EMBL/GenBank/DDBJ databases">
        <title>Alteromonas sp. nov., isolated from sea water of the Qingdao.</title>
        <authorList>
            <person name="Wang Q."/>
        </authorList>
    </citation>
    <scope>NUCLEOTIDE SEQUENCE</scope>
    <source>
        <strain evidence="2">ASW11-7</strain>
    </source>
</reference>
<evidence type="ECO:0000256" key="1">
    <source>
        <dbReference type="SAM" id="Phobius"/>
    </source>
</evidence>
<gene>
    <name evidence="2" type="ORF">OPS25_05485</name>
</gene>